<dbReference type="FunFam" id="3.20.20.70:FF:000037">
    <property type="entry name" value="Tryptophan synthase alpha chain"/>
    <property type="match status" value="1"/>
</dbReference>
<keyword evidence="7 9" id="KW-0456">Lyase</keyword>
<evidence type="ECO:0000256" key="5">
    <source>
        <dbReference type="ARBA" id="ARBA00022822"/>
    </source>
</evidence>
<dbReference type="HAMAP" id="MF_00131">
    <property type="entry name" value="Trp_synth_alpha"/>
    <property type="match status" value="1"/>
</dbReference>
<comment type="function">
    <text evidence="1 9">The alpha subunit is responsible for the aldol cleavage of indoleglycerol phosphate to indole and glyceraldehyde 3-phosphate.</text>
</comment>
<dbReference type="AlphaFoldDB" id="A0A0F6W6A8"/>
<dbReference type="GO" id="GO:0005829">
    <property type="term" value="C:cytosol"/>
    <property type="evidence" value="ECO:0007669"/>
    <property type="project" value="TreeGrafter"/>
</dbReference>
<proteinExistence type="inferred from homology"/>
<comment type="similarity">
    <text evidence="9 10">Belongs to the TrpA family.</text>
</comment>
<keyword evidence="12" id="KW-1185">Reference proteome</keyword>
<dbReference type="CDD" id="cd04724">
    <property type="entry name" value="Tryptophan_synthase_alpha"/>
    <property type="match status" value="1"/>
</dbReference>
<evidence type="ECO:0000256" key="9">
    <source>
        <dbReference type="HAMAP-Rule" id="MF_00131"/>
    </source>
</evidence>
<sequence>MSRIAQAFERAAAEKRPALITYLCAGDPDLASTPDLIVAIAEAGADVIELGVPFSDPTADGPVIQRASERALRAGTTLSGVLDAVRAARARTSVPILLFGYYNPLAARGEAKVAREAKDAGADGFLVVDLPPEEAPALRDHVVALGLDWVPLVAPTSTPARVARAAEVATSFVYVISVAGVTGAGHADLEVAAKRAAEVRTATGHKVALGFGIKTADDARRAAPHVDGIVVGSALVTAIAERGVAGASELVRSLRSTLG</sequence>
<dbReference type="Pfam" id="PF00290">
    <property type="entry name" value="Trp_syntA"/>
    <property type="match status" value="1"/>
</dbReference>
<dbReference type="Gene3D" id="3.20.20.70">
    <property type="entry name" value="Aldolase class I"/>
    <property type="match status" value="1"/>
</dbReference>
<evidence type="ECO:0000313" key="11">
    <source>
        <dbReference type="EMBL" id="AKF08556.1"/>
    </source>
</evidence>
<feature type="active site" description="Proton acceptor" evidence="9">
    <location>
        <position position="49"/>
    </location>
</feature>
<dbReference type="Proteomes" id="UP000034883">
    <property type="component" value="Chromosome"/>
</dbReference>
<dbReference type="OrthoDB" id="9804578at2"/>
<dbReference type="GO" id="GO:0004834">
    <property type="term" value="F:tryptophan synthase activity"/>
    <property type="evidence" value="ECO:0007669"/>
    <property type="project" value="UniProtKB-UniRule"/>
</dbReference>
<evidence type="ECO:0000256" key="10">
    <source>
        <dbReference type="RuleBase" id="RU003662"/>
    </source>
</evidence>
<evidence type="ECO:0000256" key="4">
    <source>
        <dbReference type="ARBA" id="ARBA00022605"/>
    </source>
</evidence>
<evidence type="ECO:0000256" key="1">
    <source>
        <dbReference type="ARBA" id="ARBA00003365"/>
    </source>
</evidence>
<keyword evidence="6 9" id="KW-0057">Aromatic amino acid biosynthesis</keyword>
<evidence type="ECO:0000256" key="8">
    <source>
        <dbReference type="ARBA" id="ARBA00049047"/>
    </source>
</evidence>
<dbReference type="RefSeq" id="WP_053235684.1">
    <property type="nucleotide sequence ID" value="NZ_CP011125.1"/>
</dbReference>
<protein>
    <recommendedName>
        <fullName evidence="9">Tryptophan synthase alpha chain</fullName>
        <ecNumber evidence="9">4.2.1.20</ecNumber>
    </recommendedName>
</protein>
<evidence type="ECO:0000313" key="12">
    <source>
        <dbReference type="Proteomes" id="UP000034883"/>
    </source>
</evidence>
<comment type="catalytic activity">
    <reaction evidence="8 9">
        <text>(1S,2R)-1-C-(indol-3-yl)glycerol 3-phosphate + L-serine = D-glyceraldehyde 3-phosphate + L-tryptophan + H2O</text>
        <dbReference type="Rhea" id="RHEA:10532"/>
        <dbReference type="ChEBI" id="CHEBI:15377"/>
        <dbReference type="ChEBI" id="CHEBI:33384"/>
        <dbReference type="ChEBI" id="CHEBI:57912"/>
        <dbReference type="ChEBI" id="CHEBI:58866"/>
        <dbReference type="ChEBI" id="CHEBI:59776"/>
        <dbReference type="EC" id="4.2.1.20"/>
    </reaction>
</comment>
<comment type="subunit">
    <text evidence="3 9">Tetramer of two alpha and two beta chains.</text>
</comment>
<gene>
    <name evidence="9" type="primary">trpA</name>
    <name evidence="11" type="ORF">DB32_005705</name>
</gene>
<dbReference type="EC" id="4.2.1.20" evidence="9"/>
<name>A0A0F6W6A8_9BACT</name>
<dbReference type="InterPro" id="IPR002028">
    <property type="entry name" value="Trp_synthase_suA"/>
</dbReference>
<evidence type="ECO:0000256" key="7">
    <source>
        <dbReference type="ARBA" id="ARBA00023239"/>
    </source>
</evidence>
<evidence type="ECO:0000256" key="2">
    <source>
        <dbReference type="ARBA" id="ARBA00004733"/>
    </source>
</evidence>
<dbReference type="PANTHER" id="PTHR43406:SF1">
    <property type="entry name" value="TRYPTOPHAN SYNTHASE ALPHA CHAIN, CHLOROPLASTIC"/>
    <property type="match status" value="1"/>
</dbReference>
<dbReference type="STRING" id="927083.DB32_005705"/>
<dbReference type="InterPro" id="IPR011060">
    <property type="entry name" value="RibuloseP-bd_barrel"/>
</dbReference>
<dbReference type="InterPro" id="IPR013785">
    <property type="entry name" value="Aldolase_TIM"/>
</dbReference>
<accession>A0A0F6W6A8</accession>
<organism evidence="11 12">
    <name type="scientific">Sandaracinus amylolyticus</name>
    <dbReference type="NCBI Taxonomy" id="927083"/>
    <lineage>
        <taxon>Bacteria</taxon>
        <taxon>Pseudomonadati</taxon>
        <taxon>Myxococcota</taxon>
        <taxon>Polyangia</taxon>
        <taxon>Polyangiales</taxon>
        <taxon>Sandaracinaceae</taxon>
        <taxon>Sandaracinus</taxon>
    </lineage>
</organism>
<dbReference type="KEGG" id="samy:DB32_005705"/>
<evidence type="ECO:0000256" key="3">
    <source>
        <dbReference type="ARBA" id="ARBA00011270"/>
    </source>
</evidence>
<keyword evidence="4 9" id="KW-0028">Amino-acid biosynthesis</keyword>
<dbReference type="NCBIfam" id="TIGR00262">
    <property type="entry name" value="trpA"/>
    <property type="match status" value="1"/>
</dbReference>
<dbReference type="PANTHER" id="PTHR43406">
    <property type="entry name" value="TRYPTOPHAN SYNTHASE, ALPHA CHAIN"/>
    <property type="match status" value="1"/>
</dbReference>
<comment type="pathway">
    <text evidence="2 9">Amino-acid biosynthesis; L-tryptophan biosynthesis; L-tryptophan from chorismate: step 5/5.</text>
</comment>
<evidence type="ECO:0000256" key="6">
    <source>
        <dbReference type="ARBA" id="ARBA00023141"/>
    </source>
</evidence>
<reference evidence="11 12" key="1">
    <citation type="submission" date="2015-03" db="EMBL/GenBank/DDBJ databases">
        <title>Genome assembly of Sandaracinus amylolyticus DSM 53668.</title>
        <authorList>
            <person name="Sharma G."/>
            <person name="Subramanian S."/>
        </authorList>
    </citation>
    <scope>NUCLEOTIDE SEQUENCE [LARGE SCALE GENOMIC DNA]</scope>
    <source>
        <strain evidence="11 12">DSM 53668</strain>
    </source>
</reference>
<dbReference type="UniPathway" id="UPA00035">
    <property type="reaction ID" value="UER00044"/>
</dbReference>
<feature type="active site" description="Proton acceptor" evidence="9">
    <location>
        <position position="60"/>
    </location>
</feature>
<dbReference type="SUPFAM" id="SSF51366">
    <property type="entry name" value="Ribulose-phoshate binding barrel"/>
    <property type="match status" value="1"/>
</dbReference>
<dbReference type="EMBL" id="CP011125">
    <property type="protein sequence ID" value="AKF08556.1"/>
    <property type="molecule type" value="Genomic_DNA"/>
</dbReference>
<keyword evidence="5 9" id="KW-0822">Tryptophan biosynthesis</keyword>